<dbReference type="InterPro" id="IPR005901">
    <property type="entry name" value="GLPGLI"/>
</dbReference>
<dbReference type="RefSeq" id="WP_069214832.1">
    <property type="nucleotide sequence ID" value="NZ_CP016378.1"/>
</dbReference>
<dbReference type="STRING" id="238.BBD35_14130"/>
<dbReference type="Pfam" id="PF09697">
    <property type="entry name" value="Porph_ging"/>
    <property type="match status" value="1"/>
</dbReference>
<dbReference type="AlphaFoldDB" id="A0A1V3U3H2"/>
<comment type="caution">
    <text evidence="1">The sequence shown here is derived from an EMBL/GenBank/DDBJ whole genome shotgun (WGS) entry which is preliminary data.</text>
</comment>
<sequence>MKKTFTFIIIITLYDFAISQTHRFIYELTIRKNGDINKINMVLDIDKNFVRFYDYEFLHVDSLQKKNGENIQVPSESDQLILRKNNSFENKWFHTKGYNYFMITSLDKLDWKVEKENKKVENIILQKASTNFGGRKWTAWYNTEIPFQEGPYKFRGLPGLIFEVYDSENIFHYSMVKSQNLSNTYETNDFLETHYGNKPVTITLEQYHKIELDYYNNIIEVLNQYREKGVSIASDSELSSKEEIARRRKSLQDNIKKYYLPIEKDKAIPYP</sequence>
<reference evidence="1 2" key="1">
    <citation type="submission" date="2016-11" db="EMBL/GenBank/DDBJ databases">
        <title>Genome sequence and comparative genomic analysis of clinical strain Elizabethkingia meningoseptica 61421 PRCM.</title>
        <authorList>
            <person name="Wang M."/>
            <person name="Hu S."/>
            <person name="Cao L."/>
            <person name="Jiang T."/>
            <person name="Zhou Y."/>
            <person name="Ming D."/>
        </authorList>
    </citation>
    <scope>NUCLEOTIDE SEQUENCE [LARGE SCALE GENOMIC DNA]</scope>
    <source>
        <strain evidence="1 2">61421 PRCM</strain>
    </source>
</reference>
<evidence type="ECO:0000313" key="2">
    <source>
        <dbReference type="Proteomes" id="UP000188947"/>
    </source>
</evidence>
<gene>
    <name evidence="1" type="ORF">BMF97_07980</name>
</gene>
<dbReference type="Proteomes" id="UP000188947">
    <property type="component" value="Unassembled WGS sequence"/>
</dbReference>
<accession>A0A1V3U3H2</accession>
<proteinExistence type="predicted"/>
<protein>
    <submittedName>
        <fullName evidence="1">GLPGLI family protein</fullName>
    </submittedName>
</protein>
<evidence type="ECO:0000313" key="1">
    <source>
        <dbReference type="EMBL" id="OOH96425.1"/>
    </source>
</evidence>
<dbReference type="NCBIfam" id="TIGR01200">
    <property type="entry name" value="GLPGLI"/>
    <property type="match status" value="1"/>
</dbReference>
<organism evidence="1 2">
    <name type="scientific">Elizabethkingia meningoseptica</name>
    <name type="common">Chryseobacterium meningosepticum</name>
    <dbReference type="NCBI Taxonomy" id="238"/>
    <lineage>
        <taxon>Bacteria</taxon>
        <taxon>Pseudomonadati</taxon>
        <taxon>Bacteroidota</taxon>
        <taxon>Flavobacteriia</taxon>
        <taxon>Flavobacteriales</taxon>
        <taxon>Weeksellaceae</taxon>
        <taxon>Elizabethkingia</taxon>
    </lineage>
</organism>
<dbReference type="OrthoDB" id="1440774at2"/>
<name>A0A1V3U3H2_ELIME</name>
<keyword evidence="2" id="KW-1185">Reference proteome</keyword>
<dbReference type="EMBL" id="MPOG01000008">
    <property type="protein sequence ID" value="OOH96425.1"/>
    <property type="molecule type" value="Genomic_DNA"/>
</dbReference>